<comment type="caution">
    <text evidence="1">The sequence shown here is derived from an EMBL/GenBank/DDBJ whole genome shotgun (WGS) entry which is preliminary data.</text>
</comment>
<feature type="non-terminal residue" evidence="1">
    <location>
        <position position="102"/>
    </location>
</feature>
<sequence length="102" mass="11106">MDRDISAYVGTAATLCSDVFPLVLHYTRVAPSSTLTVFGVRELREIRGRFADSVADAVSQTISIERLALLESLNRTHTGIAQSPIATSTRILAWLILIPHLG</sequence>
<organism evidence="1 2">
    <name type="scientific">Pristionchus entomophagus</name>
    <dbReference type="NCBI Taxonomy" id="358040"/>
    <lineage>
        <taxon>Eukaryota</taxon>
        <taxon>Metazoa</taxon>
        <taxon>Ecdysozoa</taxon>
        <taxon>Nematoda</taxon>
        <taxon>Chromadorea</taxon>
        <taxon>Rhabditida</taxon>
        <taxon>Rhabditina</taxon>
        <taxon>Diplogasteromorpha</taxon>
        <taxon>Diplogasteroidea</taxon>
        <taxon>Neodiplogasteridae</taxon>
        <taxon>Pristionchus</taxon>
    </lineage>
</organism>
<evidence type="ECO:0000313" key="2">
    <source>
        <dbReference type="Proteomes" id="UP001432027"/>
    </source>
</evidence>
<accession>A0AAV5U453</accession>
<keyword evidence="2" id="KW-1185">Reference proteome</keyword>
<name>A0AAV5U453_9BILA</name>
<gene>
    <name evidence="1" type="ORF">PENTCL1PPCAC_23354</name>
</gene>
<reference evidence="1" key="1">
    <citation type="submission" date="2023-10" db="EMBL/GenBank/DDBJ databases">
        <title>Genome assembly of Pristionchus species.</title>
        <authorList>
            <person name="Yoshida K."/>
            <person name="Sommer R.J."/>
        </authorList>
    </citation>
    <scope>NUCLEOTIDE SEQUENCE</scope>
    <source>
        <strain evidence="1">RS0144</strain>
    </source>
</reference>
<dbReference type="EMBL" id="BTSX01000005">
    <property type="protein sequence ID" value="GMT01180.1"/>
    <property type="molecule type" value="Genomic_DNA"/>
</dbReference>
<proteinExistence type="predicted"/>
<protein>
    <submittedName>
        <fullName evidence="1">Uncharacterized protein</fullName>
    </submittedName>
</protein>
<dbReference type="AlphaFoldDB" id="A0AAV5U453"/>
<dbReference type="Proteomes" id="UP001432027">
    <property type="component" value="Unassembled WGS sequence"/>
</dbReference>
<evidence type="ECO:0000313" key="1">
    <source>
        <dbReference type="EMBL" id="GMT01180.1"/>
    </source>
</evidence>